<name>A0A9W8L7G3_9FUNG</name>
<gene>
    <name evidence="4" type="ORF">GGI19_005480</name>
</gene>
<accession>A0A9W8L7G3</accession>
<feature type="region of interest" description="Disordered" evidence="2">
    <location>
        <begin position="208"/>
        <end position="257"/>
    </location>
</feature>
<protein>
    <recommendedName>
        <fullName evidence="3">Cas12f1-like TNB domain-containing protein</fullName>
    </recommendedName>
</protein>
<feature type="compositionally biased region" description="Acidic residues" evidence="2">
    <location>
        <begin position="166"/>
        <end position="180"/>
    </location>
</feature>
<sequence length="969" mass="109396">EEEVLSGIDILVRYAAYLRFEASQLFLLYLQREMEIRGTLPLITDTTFYHMLMWIRNGLDTDLESRAEKKAFREYMQTYALKPVQTPKKSKFLKGPFFGEPGYAGPGQSPAAMPYIMRYIVGDYIQNLRMHLLRNLPLLVRRIMVRELTNEAREKSDIKGKGIAVDDGDSVTADEDGVTDMDSFDQDIQQAVRNSLRQQLDTCTESDYKGKGVAVDNSAESSTGSSRRHAIQQSAKSSPRKAAHVNARQQAREASQYEKDARYRAKIIYNQLLKPVATQIDDDNDGKKADNDDTTRYLDTTDNGDDEDNVVADDAATANASVTDDDMQRFGAEVAEVLKSAKKETFYRDGLMLMHRLIGRLRDLGGEPVALVPLYHASAGYITIDTRGLYYLLRNLAKTSDVECPEANADDFARNRLRHMPKALTIPRKLFLQPNATVVGRKTYFRNSFATDGVGTSLATRRWESFPNAPKKPEPVKKKATRLANAAAEAAEAAAAAARDWTTDHFDREFVGIDPGRKTTIEARRLRDPNWKYSLSTDDYYELCGVNDNRDADAREIDHIHGLRQWMSTIPTAKTATSQETLKRLRYLYRSLHFRDMIELNIDIKRRVRRWETYKRKQSFIAQVCRRLTKGLDKNKATICFGDGGFPNSSSGHRASISMQPLIDFLRREGWHVIVVSEMNTSQVCSYCCRLFEYDYMPYKVCDVGSAADGHAYFYKPASNHFVRRCSVCHAILNRDGNAARNIGYLGMLEYYKRQRPLCFTKHLQEPPAYVVRRQLAQSAQAAERAAAAFDTETPAAPVAPAPPVVPPVAGDTEVPLSNTKRRRLEHRVARSIGAELGRERKAQEVADIVASPHRYVERLVNARPSLDPEAEWARVYDMITKGVKKQKEKKAASDKAKTKTKRTATTSTTEEPAPEEPVPKKAKTTTTTLEQPAPKRNSRKRNAPEEPAPEEPAPEESASKKSKTKKKD</sequence>
<evidence type="ECO:0000256" key="2">
    <source>
        <dbReference type="SAM" id="MobiDB-lite"/>
    </source>
</evidence>
<evidence type="ECO:0000256" key="1">
    <source>
        <dbReference type="ARBA" id="ARBA00023125"/>
    </source>
</evidence>
<feature type="region of interest" description="Disordered" evidence="2">
    <location>
        <begin position="883"/>
        <end position="969"/>
    </location>
</feature>
<dbReference type="EMBL" id="JANBUH010000701">
    <property type="protein sequence ID" value="KAJ2749781.1"/>
    <property type="molecule type" value="Genomic_DNA"/>
</dbReference>
<evidence type="ECO:0000259" key="3">
    <source>
        <dbReference type="Pfam" id="PF07282"/>
    </source>
</evidence>
<feature type="compositionally biased region" description="Polar residues" evidence="2">
    <location>
        <begin position="218"/>
        <end position="237"/>
    </location>
</feature>
<reference evidence="4" key="1">
    <citation type="submission" date="2022-07" db="EMBL/GenBank/DDBJ databases">
        <title>Phylogenomic reconstructions and comparative analyses of Kickxellomycotina fungi.</title>
        <authorList>
            <person name="Reynolds N.K."/>
            <person name="Stajich J.E."/>
            <person name="Barry K."/>
            <person name="Grigoriev I.V."/>
            <person name="Crous P."/>
            <person name="Smith M.E."/>
        </authorList>
    </citation>
    <scope>NUCLEOTIDE SEQUENCE</scope>
    <source>
        <strain evidence="4">BCRC 34297</strain>
    </source>
</reference>
<dbReference type="Proteomes" id="UP001140011">
    <property type="component" value="Unassembled WGS sequence"/>
</dbReference>
<dbReference type="GO" id="GO:0003677">
    <property type="term" value="F:DNA binding"/>
    <property type="evidence" value="ECO:0007669"/>
    <property type="project" value="UniProtKB-KW"/>
</dbReference>
<proteinExistence type="predicted"/>
<feature type="region of interest" description="Disordered" evidence="2">
    <location>
        <begin position="280"/>
        <end position="310"/>
    </location>
</feature>
<feature type="compositionally biased region" description="Basic and acidic residues" evidence="2">
    <location>
        <begin position="285"/>
        <end position="296"/>
    </location>
</feature>
<feature type="non-terminal residue" evidence="4">
    <location>
        <position position="1"/>
    </location>
</feature>
<feature type="compositionally biased region" description="Low complexity" evidence="2">
    <location>
        <begin position="925"/>
        <end position="936"/>
    </location>
</feature>
<keyword evidence="5" id="KW-1185">Reference proteome</keyword>
<evidence type="ECO:0000313" key="5">
    <source>
        <dbReference type="Proteomes" id="UP001140011"/>
    </source>
</evidence>
<keyword evidence="1" id="KW-0238">DNA-binding</keyword>
<dbReference type="AlphaFoldDB" id="A0A9W8L7G3"/>
<feature type="region of interest" description="Disordered" evidence="2">
    <location>
        <begin position="155"/>
        <end position="180"/>
    </location>
</feature>
<evidence type="ECO:0000313" key="4">
    <source>
        <dbReference type="EMBL" id="KAJ2749781.1"/>
    </source>
</evidence>
<organism evidence="4 5">
    <name type="scientific">Coemansia pectinata</name>
    <dbReference type="NCBI Taxonomy" id="1052879"/>
    <lineage>
        <taxon>Eukaryota</taxon>
        <taxon>Fungi</taxon>
        <taxon>Fungi incertae sedis</taxon>
        <taxon>Zoopagomycota</taxon>
        <taxon>Kickxellomycotina</taxon>
        <taxon>Kickxellomycetes</taxon>
        <taxon>Kickxellales</taxon>
        <taxon>Kickxellaceae</taxon>
        <taxon>Coemansia</taxon>
    </lineage>
</organism>
<comment type="caution">
    <text evidence="4">The sequence shown here is derived from an EMBL/GenBank/DDBJ whole genome shotgun (WGS) entry which is preliminary data.</text>
</comment>
<dbReference type="OrthoDB" id="5559454at2759"/>
<dbReference type="InterPro" id="IPR010095">
    <property type="entry name" value="Cas12f1-like_TNB"/>
</dbReference>
<feature type="domain" description="Cas12f1-like TNB" evidence="3">
    <location>
        <begin position="666"/>
        <end position="743"/>
    </location>
</feature>
<dbReference type="Pfam" id="PF07282">
    <property type="entry name" value="Cas12f1-like_TNB"/>
    <property type="match status" value="1"/>
</dbReference>